<sequence>MRREKAFNRIMPINFRSKRGDFDAKLTHTKMQDKRKFGKALLSFRQQGLIESDSFYEESEKEIINLKEALQEIKSLDISEESKLSLENVKRLIQRNFSENPLAWWDRNKIEATLKVKEECKYEYVRYKPIQMNMEDKRDMQMIIKEHINLGLIEPGVSAYSSPGFLIKMENESKKFTAFSTPQGQYIWNVLPMGLANAPQIFQRKMDNLFKDYFEFMFVYIDDILIASKNMKDHIKHLEIFSDACHKEGLVLSEKKATIAVNKIEFLGILIDETGIFIKDLAKYRKDFRPLLKETESSKWKWEEIHTQRVRELKQVCSNLPKLAIPQDEDELVVYTDANDYRWAAVLMKKTTTGEEPCRYTGGHLRENLEELDREFGRLSVNAQVAGQVQRADLDIFQTTIRSSLVASTALWNALQEPIRKASPSVVTHELREHDPKHAFRVQGSRPVAADSSTACTRPSSDSDETATIEPQGVQTPDDSSQPSTSGEKRGRLALGQ</sequence>
<dbReference type="PROSITE" id="PS50878">
    <property type="entry name" value="RT_POL"/>
    <property type="match status" value="1"/>
</dbReference>
<proteinExistence type="predicted"/>
<dbReference type="PANTHER" id="PTHR33064:SF37">
    <property type="entry name" value="RIBONUCLEASE H"/>
    <property type="match status" value="1"/>
</dbReference>
<dbReference type="InterPro" id="IPR051320">
    <property type="entry name" value="Viral_Replic_Matur_Polypro"/>
</dbReference>
<dbReference type="PANTHER" id="PTHR33064">
    <property type="entry name" value="POL PROTEIN"/>
    <property type="match status" value="1"/>
</dbReference>
<dbReference type="SUPFAM" id="SSF56672">
    <property type="entry name" value="DNA/RNA polymerases"/>
    <property type="match status" value="1"/>
</dbReference>
<reference evidence="3" key="1">
    <citation type="submission" date="2020-06" db="EMBL/GenBank/DDBJ databases">
        <authorList>
            <person name="Li T."/>
            <person name="Hu X."/>
            <person name="Zhang T."/>
            <person name="Song X."/>
            <person name="Zhang H."/>
            <person name="Dai N."/>
            <person name="Sheng W."/>
            <person name="Hou X."/>
            <person name="Wei L."/>
        </authorList>
    </citation>
    <scope>NUCLEOTIDE SEQUENCE</scope>
    <source>
        <strain evidence="3">G02</strain>
        <tissue evidence="3">Leaf</tissue>
    </source>
</reference>
<evidence type="ECO:0000259" key="2">
    <source>
        <dbReference type="PROSITE" id="PS50878"/>
    </source>
</evidence>
<feature type="compositionally biased region" description="Polar residues" evidence="1">
    <location>
        <begin position="473"/>
        <end position="486"/>
    </location>
</feature>
<dbReference type="AlphaFoldDB" id="A0AAW2U633"/>
<evidence type="ECO:0000313" key="3">
    <source>
        <dbReference type="EMBL" id="KAL0412394.1"/>
    </source>
</evidence>
<feature type="compositionally biased region" description="Polar residues" evidence="1">
    <location>
        <begin position="451"/>
        <end position="460"/>
    </location>
</feature>
<dbReference type="Gene3D" id="3.10.10.10">
    <property type="entry name" value="HIV Type 1 Reverse Transcriptase, subunit A, domain 1"/>
    <property type="match status" value="1"/>
</dbReference>
<dbReference type="CDD" id="cd01647">
    <property type="entry name" value="RT_LTR"/>
    <property type="match status" value="1"/>
</dbReference>
<dbReference type="InterPro" id="IPR041577">
    <property type="entry name" value="RT_RNaseH_2"/>
</dbReference>
<comment type="caution">
    <text evidence="3">The sequence shown here is derived from an EMBL/GenBank/DDBJ whole genome shotgun (WGS) entry which is preliminary data.</text>
</comment>
<dbReference type="EMBL" id="JACGWJ010000006">
    <property type="protein sequence ID" value="KAL0412394.1"/>
    <property type="molecule type" value="Genomic_DNA"/>
</dbReference>
<reference evidence="3" key="2">
    <citation type="journal article" date="2024" name="Plant">
        <title>Genomic evolution and insights into agronomic trait innovations of Sesamum species.</title>
        <authorList>
            <person name="Miao H."/>
            <person name="Wang L."/>
            <person name="Qu L."/>
            <person name="Liu H."/>
            <person name="Sun Y."/>
            <person name="Le M."/>
            <person name="Wang Q."/>
            <person name="Wei S."/>
            <person name="Zheng Y."/>
            <person name="Lin W."/>
            <person name="Duan Y."/>
            <person name="Cao H."/>
            <person name="Xiong S."/>
            <person name="Wang X."/>
            <person name="Wei L."/>
            <person name="Li C."/>
            <person name="Ma Q."/>
            <person name="Ju M."/>
            <person name="Zhao R."/>
            <person name="Li G."/>
            <person name="Mu C."/>
            <person name="Tian Q."/>
            <person name="Mei H."/>
            <person name="Zhang T."/>
            <person name="Gao T."/>
            <person name="Zhang H."/>
        </authorList>
    </citation>
    <scope>NUCLEOTIDE SEQUENCE</scope>
    <source>
        <strain evidence="3">G02</strain>
    </source>
</reference>
<dbReference type="InterPro" id="IPR043128">
    <property type="entry name" value="Rev_trsase/Diguanyl_cyclase"/>
</dbReference>
<name>A0AAW2U633_SESRA</name>
<dbReference type="FunFam" id="3.30.70.270:FF:000003">
    <property type="entry name" value="Transposon Ty3-G Gag-Pol polyprotein"/>
    <property type="match status" value="1"/>
</dbReference>
<protein>
    <submittedName>
        <fullName evidence="3">Enzymatic polyprotein</fullName>
    </submittedName>
</protein>
<accession>A0AAW2U633</accession>
<feature type="region of interest" description="Disordered" evidence="1">
    <location>
        <begin position="442"/>
        <end position="497"/>
    </location>
</feature>
<organism evidence="3">
    <name type="scientific">Sesamum radiatum</name>
    <name type="common">Black benniseed</name>
    <dbReference type="NCBI Taxonomy" id="300843"/>
    <lineage>
        <taxon>Eukaryota</taxon>
        <taxon>Viridiplantae</taxon>
        <taxon>Streptophyta</taxon>
        <taxon>Embryophyta</taxon>
        <taxon>Tracheophyta</taxon>
        <taxon>Spermatophyta</taxon>
        <taxon>Magnoliopsida</taxon>
        <taxon>eudicotyledons</taxon>
        <taxon>Gunneridae</taxon>
        <taxon>Pentapetalae</taxon>
        <taxon>asterids</taxon>
        <taxon>lamiids</taxon>
        <taxon>Lamiales</taxon>
        <taxon>Pedaliaceae</taxon>
        <taxon>Sesamum</taxon>
    </lineage>
</organism>
<dbReference type="InterPro" id="IPR000477">
    <property type="entry name" value="RT_dom"/>
</dbReference>
<gene>
    <name evidence="3" type="ORF">Sradi_1441100</name>
</gene>
<evidence type="ECO:0000256" key="1">
    <source>
        <dbReference type="SAM" id="MobiDB-lite"/>
    </source>
</evidence>
<dbReference type="Pfam" id="PF17919">
    <property type="entry name" value="RT_RNaseH_2"/>
    <property type="match status" value="1"/>
</dbReference>
<dbReference type="Pfam" id="PF00078">
    <property type="entry name" value="RVT_1"/>
    <property type="match status" value="1"/>
</dbReference>
<feature type="domain" description="Reverse transcriptase" evidence="2">
    <location>
        <begin position="1"/>
        <end position="271"/>
    </location>
</feature>
<dbReference type="InterPro" id="IPR043502">
    <property type="entry name" value="DNA/RNA_pol_sf"/>
</dbReference>
<dbReference type="Gene3D" id="3.30.70.270">
    <property type="match status" value="1"/>
</dbReference>